<dbReference type="AlphaFoldDB" id="X1B410"/>
<comment type="caution">
    <text evidence="1">The sequence shown here is derived from an EMBL/GenBank/DDBJ whole genome shotgun (WGS) entry which is preliminary data.</text>
</comment>
<name>X1B410_9ZZZZ</name>
<accession>X1B410</accession>
<proteinExistence type="predicted"/>
<evidence type="ECO:0000313" key="1">
    <source>
        <dbReference type="EMBL" id="GAG89795.1"/>
    </source>
</evidence>
<protein>
    <submittedName>
        <fullName evidence="1">Uncharacterized protein</fullName>
    </submittedName>
</protein>
<sequence length="73" mass="8158">MIKEEFEKQYVTKSGMSLEEFHKLGLYVIECDCNDELCRGPTVPETIVNVKISSLNIQVASVNPPIPISCNNT</sequence>
<reference evidence="1" key="1">
    <citation type="journal article" date="2014" name="Front. Microbiol.">
        <title>High frequency of phylogenetically diverse reductive dehalogenase-homologous genes in deep subseafloor sedimentary metagenomes.</title>
        <authorList>
            <person name="Kawai M."/>
            <person name="Futagami T."/>
            <person name="Toyoda A."/>
            <person name="Takaki Y."/>
            <person name="Nishi S."/>
            <person name="Hori S."/>
            <person name="Arai W."/>
            <person name="Tsubouchi T."/>
            <person name="Morono Y."/>
            <person name="Uchiyama I."/>
            <person name="Ito T."/>
            <person name="Fujiyama A."/>
            <person name="Inagaki F."/>
            <person name="Takami H."/>
        </authorList>
    </citation>
    <scope>NUCLEOTIDE SEQUENCE</scope>
    <source>
        <strain evidence="1">Expedition CK06-06</strain>
    </source>
</reference>
<dbReference type="EMBL" id="BART01011996">
    <property type="protein sequence ID" value="GAG89795.1"/>
    <property type="molecule type" value="Genomic_DNA"/>
</dbReference>
<organism evidence="1">
    <name type="scientific">marine sediment metagenome</name>
    <dbReference type="NCBI Taxonomy" id="412755"/>
    <lineage>
        <taxon>unclassified sequences</taxon>
        <taxon>metagenomes</taxon>
        <taxon>ecological metagenomes</taxon>
    </lineage>
</organism>
<gene>
    <name evidence="1" type="ORF">S01H4_25259</name>
</gene>